<sequence>MRNGSLMDTLDRAVPVSFLIDSVLARGDLIPKRIDIMRNGSLVDTKRSPSVPQPSSPLFPTLTNTNSQCIKALKQIHHLLLYLSTYPFHHLSFSEPEQILTPSSLLRALTLTSYELTTPLFDESPRTRADQRRLLFQALATFHIPSSPDGYQESIAQAGAGAHAHHNASALDPPQRDLCECNSDEDGDEMCHDLLDVLYNVQTKKVWEAGVPREGWRGVARRLRSSEGEKVQVQVRLQDLRISRDEFKEVVRLFLGVFFGVPRGDYDTYELGGAANDDGLEEAAECVVRAFSTRTEENGEDTGIRWEVFDEVVRDILPEFFQALDRLLAPLYRPLDKNDILRSPPPGRIATYPVLAQMGMILAETVAFDSLLCRKSYACHQGKRLDALMANLMDDEDRTVLFVAGRLVRPGYRLDEVDGTLVFGEQGKGVQVVLDNDLSRMKVMHVAQTGGYQARQRRGDWSMEVDVQEIEIWDEV</sequence>
<dbReference type="VEuPathDB" id="FungiDB:BO97DRAFT_428514"/>
<proteinExistence type="predicted"/>
<dbReference type="RefSeq" id="XP_025547357.1">
    <property type="nucleotide sequence ID" value="XM_025697297.1"/>
</dbReference>
<gene>
    <name evidence="1" type="ORF">BO97DRAFT_428514</name>
</gene>
<dbReference type="GeneID" id="37201586"/>
<dbReference type="OrthoDB" id="5377405at2759"/>
<evidence type="ECO:0000313" key="1">
    <source>
        <dbReference type="EMBL" id="RAL08203.1"/>
    </source>
</evidence>
<organism evidence="1 2">
    <name type="scientific">Aspergillus homomorphus (strain CBS 101889)</name>
    <dbReference type="NCBI Taxonomy" id="1450537"/>
    <lineage>
        <taxon>Eukaryota</taxon>
        <taxon>Fungi</taxon>
        <taxon>Dikarya</taxon>
        <taxon>Ascomycota</taxon>
        <taxon>Pezizomycotina</taxon>
        <taxon>Eurotiomycetes</taxon>
        <taxon>Eurotiomycetidae</taxon>
        <taxon>Eurotiales</taxon>
        <taxon>Aspergillaceae</taxon>
        <taxon>Aspergillus</taxon>
        <taxon>Aspergillus subgen. Circumdati</taxon>
    </lineage>
</organism>
<evidence type="ECO:0000313" key="2">
    <source>
        <dbReference type="Proteomes" id="UP000248961"/>
    </source>
</evidence>
<name>A0A395HL89_ASPHC</name>
<protein>
    <recommendedName>
        <fullName evidence="3">TLDc domain-containing protein</fullName>
    </recommendedName>
</protein>
<dbReference type="EMBL" id="KZ824317">
    <property type="protein sequence ID" value="RAL08203.1"/>
    <property type="molecule type" value="Genomic_DNA"/>
</dbReference>
<dbReference type="STRING" id="1450537.A0A395HL89"/>
<reference evidence="1 2" key="1">
    <citation type="submission" date="2018-02" db="EMBL/GenBank/DDBJ databases">
        <title>The genomes of Aspergillus section Nigri reveals drivers in fungal speciation.</title>
        <authorList>
            <consortium name="DOE Joint Genome Institute"/>
            <person name="Vesth T.C."/>
            <person name="Nybo J."/>
            <person name="Theobald S."/>
            <person name="Brandl J."/>
            <person name="Frisvad J.C."/>
            <person name="Nielsen K.F."/>
            <person name="Lyhne E.K."/>
            <person name="Kogle M.E."/>
            <person name="Kuo A."/>
            <person name="Riley R."/>
            <person name="Clum A."/>
            <person name="Nolan M."/>
            <person name="Lipzen A."/>
            <person name="Salamov A."/>
            <person name="Henrissat B."/>
            <person name="Wiebenga A."/>
            <person name="De vries R.P."/>
            <person name="Grigoriev I.V."/>
            <person name="Mortensen U.H."/>
            <person name="Andersen M.R."/>
            <person name="Baker S.E."/>
        </authorList>
    </citation>
    <scope>NUCLEOTIDE SEQUENCE [LARGE SCALE GENOMIC DNA]</scope>
    <source>
        <strain evidence="1 2">CBS 101889</strain>
    </source>
</reference>
<keyword evidence="2" id="KW-1185">Reference proteome</keyword>
<evidence type="ECO:0008006" key="3">
    <source>
        <dbReference type="Google" id="ProtNLM"/>
    </source>
</evidence>
<dbReference type="Proteomes" id="UP000248961">
    <property type="component" value="Unassembled WGS sequence"/>
</dbReference>
<dbReference type="AlphaFoldDB" id="A0A395HL89"/>
<accession>A0A395HL89</accession>